<evidence type="ECO:0000256" key="6">
    <source>
        <dbReference type="SAM" id="Phobius"/>
    </source>
</evidence>
<feature type="region of interest" description="Disordered" evidence="5">
    <location>
        <begin position="106"/>
        <end position="131"/>
    </location>
</feature>
<dbReference type="Proteomes" id="UP000192639">
    <property type="component" value="Unassembled WGS sequence"/>
</dbReference>
<dbReference type="EMBL" id="LWDP01000005">
    <property type="protein sequence ID" value="ORD94991.1"/>
    <property type="molecule type" value="Genomic_DNA"/>
</dbReference>
<reference evidence="7 8" key="1">
    <citation type="journal article" date="2017" name="Environ. Microbiol.">
        <title>Decay of the glycolytic pathway and adaptation to intranuclear parasitism within Enterocytozoonidae microsporidia.</title>
        <authorList>
            <person name="Wiredu Boakye D."/>
            <person name="Jaroenlak P."/>
            <person name="Prachumwat A."/>
            <person name="Williams T.A."/>
            <person name="Bateman K.S."/>
            <person name="Itsathitphaisarn O."/>
            <person name="Sritunyalucksana K."/>
            <person name="Paszkiewicz K.H."/>
            <person name="Moore K.A."/>
            <person name="Stentiford G.D."/>
            <person name="Williams B.A."/>
        </authorList>
    </citation>
    <scope>NUCLEOTIDE SEQUENCE [LARGE SCALE GENOMIC DNA]</scope>
    <source>
        <strain evidence="7 8">GB1</strain>
    </source>
</reference>
<dbReference type="InterPro" id="IPR003689">
    <property type="entry name" value="ZIP"/>
</dbReference>
<evidence type="ECO:0000256" key="1">
    <source>
        <dbReference type="ARBA" id="ARBA00004141"/>
    </source>
</evidence>
<feature type="transmembrane region" description="Helical" evidence="6">
    <location>
        <begin position="255"/>
        <end position="275"/>
    </location>
</feature>
<protein>
    <submittedName>
        <fullName evidence="7">ZIP family transporter</fullName>
    </submittedName>
</protein>
<dbReference type="PANTHER" id="PTHR11040:SF44">
    <property type="entry name" value="PROTEIN ZNTC-RELATED"/>
    <property type="match status" value="1"/>
</dbReference>
<evidence type="ECO:0000313" key="8">
    <source>
        <dbReference type="Proteomes" id="UP000192639"/>
    </source>
</evidence>
<proteinExistence type="predicted"/>
<accession>A0A1Y1S951</accession>
<evidence type="ECO:0000256" key="2">
    <source>
        <dbReference type="ARBA" id="ARBA00022692"/>
    </source>
</evidence>
<keyword evidence="3 6" id="KW-1133">Transmembrane helix</keyword>
<dbReference type="VEuPathDB" id="MicrosporidiaDB:ECANGB1_1699"/>
<comment type="caution">
    <text evidence="7">The sequence shown here is derived from an EMBL/GenBank/DDBJ whole genome shotgun (WGS) entry which is preliminary data.</text>
</comment>
<dbReference type="PANTHER" id="PTHR11040">
    <property type="entry name" value="ZINC/IRON TRANSPORTER"/>
    <property type="match status" value="1"/>
</dbReference>
<dbReference type="OrthoDB" id="448280at2759"/>
<dbReference type="GO" id="GO:0005385">
    <property type="term" value="F:zinc ion transmembrane transporter activity"/>
    <property type="evidence" value="ECO:0007669"/>
    <property type="project" value="TreeGrafter"/>
</dbReference>
<comment type="subcellular location">
    <subcellularLocation>
        <location evidence="1">Membrane</location>
        <topology evidence="1">Multi-pass membrane protein</topology>
    </subcellularLocation>
</comment>
<evidence type="ECO:0000256" key="4">
    <source>
        <dbReference type="ARBA" id="ARBA00023136"/>
    </source>
</evidence>
<keyword evidence="4 6" id="KW-0472">Membrane</keyword>
<gene>
    <name evidence="7" type="ORF">ECANGB1_1699</name>
</gene>
<name>A0A1Y1S951_9MICR</name>
<feature type="transmembrane region" description="Helical" evidence="6">
    <location>
        <begin position="287"/>
        <end position="307"/>
    </location>
</feature>
<dbReference type="GO" id="GO:0016020">
    <property type="term" value="C:membrane"/>
    <property type="evidence" value="ECO:0007669"/>
    <property type="project" value="UniProtKB-SubCell"/>
</dbReference>
<feature type="transmembrane region" description="Helical" evidence="6">
    <location>
        <begin position="47"/>
        <end position="65"/>
    </location>
</feature>
<evidence type="ECO:0000256" key="5">
    <source>
        <dbReference type="SAM" id="MobiDB-lite"/>
    </source>
</evidence>
<evidence type="ECO:0000256" key="3">
    <source>
        <dbReference type="ARBA" id="ARBA00022989"/>
    </source>
</evidence>
<organism evidence="7 8">
    <name type="scientific">Enterospora canceri</name>
    <dbReference type="NCBI Taxonomy" id="1081671"/>
    <lineage>
        <taxon>Eukaryota</taxon>
        <taxon>Fungi</taxon>
        <taxon>Fungi incertae sedis</taxon>
        <taxon>Microsporidia</taxon>
        <taxon>Enterocytozoonidae</taxon>
        <taxon>Enterospora</taxon>
    </lineage>
</organism>
<evidence type="ECO:0000313" key="7">
    <source>
        <dbReference type="EMBL" id="ORD94991.1"/>
    </source>
</evidence>
<dbReference type="Pfam" id="PF02535">
    <property type="entry name" value="Zip"/>
    <property type="match status" value="1"/>
</dbReference>
<feature type="transmembrane region" description="Helical" evidence="6">
    <location>
        <begin position="228"/>
        <end position="249"/>
    </location>
</feature>
<feature type="transmembrane region" description="Helical" evidence="6">
    <location>
        <begin position="77"/>
        <end position="97"/>
    </location>
</feature>
<keyword evidence="8" id="KW-1185">Reference proteome</keyword>
<sequence length="320" mass="35685">MREPMSKLDELTRCVVVASLMTGISLCSGLVPLFIKKSRRSGTIFSIFNTLIVGINFGNICYDMIPEMTGDCDVNRTPYLYIGLVVLALIAVESIFVKEHHHEHHHEEVVRGESGSNSTLNSEKGDQPVTFETNVEKTEKIPCTHDSSTEEEDFFGQHHLEFIKTTGNYTSLCIFLFAISLHSFLEGLDTTCATIFSSHIVGLLLHKCAESLSIGMALYSSKLKKSHATLLLCCFVLLTPVAIFVGRVIRNSHKFMALYFKALALGSLMYVVFFEGMGHCMHGRRKWLNIILLTLGYLTTICIVELAHGHGHDHSHGHSH</sequence>
<feature type="transmembrane region" description="Helical" evidence="6">
    <location>
        <begin position="15"/>
        <end position="35"/>
    </location>
</feature>
<dbReference type="AlphaFoldDB" id="A0A1Y1S951"/>
<keyword evidence="2 6" id="KW-0812">Transmembrane</keyword>